<keyword evidence="2" id="KW-0805">Transcription regulation</keyword>
<name>A0A5C7FIY3_9BACT</name>
<dbReference type="Gene3D" id="3.40.190.10">
    <property type="entry name" value="Periplasmic binding protein-like II"/>
    <property type="match status" value="2"/>
</dbReference>
<dbReference type="PROSITE" id="PS50931">
    <property type="entry name" value="HTH_LYSR"/>
    <property type="match status" value="1"/>
</dbReference>
<dbReference type="GO" id="GO:0032993">
    <property type="term" value="C:protein-DNA complex"/>
    <property type="evidence" value="ECO:0007669"/>
    <property type="project" value="TreeGrafter"/>
</dbReference>
<dbReference type="PANTHER" id="PTHR30346">
    <property type="entry name" value="TRANSCRIPTIONAL DUAL REGULATOR HCAR-RELATED"/>
    <property type="match status" value="1"/>
</dbReference>
<dbReference type="PRINTS" id="PR00039">
    <property type="entry name" value="HTHLYSR"/>
</dbReference>
<dbReference type="Pfam" id="PF03466">
    <property type="entry name" value="LysR_substrate"/>
    <property type="match status" value="1"/>
</dbReference>
<dbReference type="EMBL" id="VOXD01000006">
    <property type="protein sequence ID" value="TXF90568.1"/>
    <property type="molecule type" value="Genomic_DNA"/>
</dbReference>
<organism evidence="6 7">
    <name type="scientific">Neolewinella aurantiaca</name>
    <dbReference type="NCBI Taxonomy" id="2602767"/>
    <lineage>
        <taxon>Bacteria</taxon>
        <taxon>Pseudomonadati</taxon>
        <taxon>Bacteroidota</taxon>
        <taxon>Saprospiria</taxon>
        <taxon>Saprospirales</taxon>
        <taxon>Lewinellaceae</taxon>
        <taxon>Neolewinella</taxon>
    </lineage>
</organism>
<sequence length="292" mass="33546">MSYQLELRHLRYFLAVAEELHFRRAADRLFISQPGLSRQIKQLEDQLGYPLFVRTNRTVSLTPAGIYLQTEAANILQKLDGALHHARALHEGQEGRLNFGYVGSAMQNIIPELLLRFRKDYPKVIYGLDAMGNQEQIDRLLTRDIDLGFVRLDAVPRELASKPLFVDTFSIVLPEDHPVSAENYTGIHQLAEEPFILFDPGYSQPYYDKVMEIFTDGGLKPNVSHRTVHATTIYRLVENKFGLSIVPTSLRMGYRMDVKFIELTDIPQRTTLSVIWRKDNENPALKNFVELL</sequence>
<evidence type="ECO:0000259" key="5">
    <source>
        <dbReference type="PROSITE" id="PS50931"/>
    </source>
</evidence>
<proteinExistence type="inferred from homology"/>
<dbReference type="SUPFAM" id="SSF53850">
    <property type="entry name" value="Periplasmic binding protein-like II"/>
    <property type="match status" value="1"/>
</dbReference>
<reference evidence="6 7" key="1">
    <citation type="submission" date="2019-08" db="EMBL/GenBank/DDBJ databases">
        <title>Lewinella sp. strain SSH13 Genome sequencing and assembly.</title>
        <authorList>
            <person name="Kim I."/>
        </authorList>
    </citation>
    <scope>NUCLEOTIDE SEQUENCE [LARGE SCALE GENOMIC DNA]</scope>
    <source>
        <strain evidence="6 7">SSH13</strain>
    </source>
</reference>
<evidence type="ECO:0000256" key="4">
    <source>
        <dbReference type="ARBA" id="ARBA00023163"/>
    </source>
</evidence>
<keyword evidence="4" id="KW-0804">Transcription</keyword>
<keyword evidence="7" id="KW-1185">Reference proteome</keyword>
<dbReference type="GO" id="GO:0003700">
    <property type="term" value="F:DNA-binding transcription factor activity"/>
    <property type="evidence" value="ECO:0007669"/>
    <property type="project" value="InterPro"/>
</dbReference>
<protein>
    <submittedName>
        <fullName evidence="6">LysR family transcriptional regulator</fullName>
    </submittedName>
</protein>
<evidence type="ECO:0000256" key="3">
    <source>
        <dbReference type="ARBA" id="ARBA00023125"/>
    </source>
</evidence>
<dbReference type="InterPro" id="IPR000847">
    <property type="entry name" value="LysR_HTH_N"/>
</dbReference>
<dbReference type="InterPro" id="IPR036390">
    <property type="entry name" value="WH_DNA-bd_sf"/>
</dbReference>
<dbReference type="Pfam" id="PF00126">
    <property type="entry name" value="HTH_1"/>
    <property type="match status" value="1"/>
</dbReference>
<dbReference type="GO" id="GO:0003677">
    <property type="term" value="F:DNA binding"/>
    <property type="evidence" value="ECO:0007669"/>
    <property type="project" value="UniProtKB-KW"/>
</dbReference>
<comment type="caution">
    <text evidence="6">The sequence shown here is derived from an EMBL/GenBank/DDBJ whole genome shotgun (WGS) entry which is preliminary data.</text>
</comment>
<keyword evidence="3" id="KW-0238">DNA-binding</keyword>
<dbReference type="SUPFAM" id="SSF46785">
    <property type="entry name" value="Winged helix' DNA-binding domain"/>
    <property type="match status" value="1"/>
</dbReference>
<accession>A0A5C7FIY3</accession>
<evidence type="ECO:0000313" key="7">
    <source>
        <dbReference type="Proteomes" id="UP000321907"/>
    </source>
</evidence>
<dbReference type="PANTHER" id="PTHR30346:SF28">
    <property type="entry name" value="HTH-TYPE TRANSCRIPTIONAL REGULATOR CYNR"/>
    <property type="match status" value="1"/>
</dbReference>
<dbReference type="Gene3D" id="1.10.10.10">
    <property type="entry name" value="Winged helix-like DNA-binding domain superfamily/Winged helix DNA-binding domain"/>
    <property type="match status" value="1"/>
</dbReference>
<dbReference type="OrthoDB" id="9803735at2"/>
<gene>
    <name evidence="6" type="ORF">FUA23_05575</name>
</gene>
<dbReference type="RefSeq" id="WP_147929740.1">
    <property type="nucleotide sequence ID" value="NZ_VOXD01000006.1"/>
</dbReference>
<comment type="similarity">
    <text evidence="1">Belongs to the LysR transcriptional regulatory family.</text>
</comment>
<dbReference type="FunFam" id="1.10.10.10:FF:000001">
    <property type="entry name" value="LysR family transcriptional regulator"/>
    <property type="match status" value="1"/>
</dbReference>
<evidence type="ECO:0000256" key="1">
    <source>
        <dbReference type="ARBA" id="ARBA00009437"/>
    </source>
</evidence>
<evidence type="ECO:0000313" key="6">
    <source>
        <dbReference type="EMBL" id="TXF90568.1"/>
    </source>
</evidence>
<feature type="domain" description="HTH lysR-type" evidence="5">
    <location>
        <begin position="5"/>
        <end position="62"/>
    </location>
</feature>
<dbReference type="Proteomes" id="UP000321907">
    <property type="component" value="Unassembled WGS sequence"/>
</dbReference>
<dbReference type="InterPro" id="IPR005119">
    <property type="entry name" value="LysR_subst-bd"/>
</dbReference>
<dbReference type="AlphaFoldDB" id="A0A5C7FIY3"/>
<evidence type="ECO:0000256" key="2">
    <source>
        <dbReference type="ARBA" id="ARBA00023015"/>
    </source>
</evidence>
<dbReference type="InterPro" id="IPR036388">
    <property type="entry name" value="WH-like_DNA-bd_sf"/>
</dbReference>